<dbReference type="InterPro" id="IPR027558">
    <property type="entry name" value="Pre_pil_HX9DG_C"/>
</dbReference>
<feature type="domain" description="DUF1559" evidence="2">
    <location>
        <begin position="34"/>
        <end position="283"/>
    </location>
</feature>
<name>A0A6C2YQP6_9BACT</name>
<protein>
    <recommendedName>
        <fullName evidence="2">DUF1559 domain-containing protein</fullName>
    </recommendedName>
</protein>
<feature type="transmembrane region" description="Helical" evidence="1">
    <location>
        <begin position="12"/>
        <end position="33"/>
    </location>
</feature>
<organism evidence="3">
    <name type="scientific">Tuwongella immobilis</name>
    <dbReference type="NCBI Taxonomy" id="692036"/>
    <lineage>
        <taxon>Bacteria</taxon>
        <taxon>Pseudomonadati</taxon>
        <taxon>Planctomycetota</taxon>
        <taxon>Planctomycetia</taxon>
        <taxon>Gemmatales</taxon>
        <taxon>Gemmataceae</taxon>
        <taxon>Tuwongella</taxon>
    </lineage>
</organism>
<keyword evidence="1" id="KW-0472">Membrane</keyword>
<keyword evidence="1" id="KW-0812">Transmembrane</keyword>
<reference evidence="3" key="1">
    <citation type="submission" date="2019-04" db="EMBL/GenBank/DDBJ databases">
        <authorList>
            <consortium name="Science for Life Laboratories"/>
        </authorList>
    </citation>
    <scope>NUCLEOTIDE SEQUENCE</scope>
    <source>
        <strain evidence="3">MBLW1</strain>
    </source>
</reference>
<dbReference type="InterPro" id="IPR011453">
    <property type="entry name" value="DUF1559"/>
</dbReference>
<proteinExistence type="predicted"/>
<keyword evidence="1" id="KW-1133">Transmembrane helix</keyword>
<dbReference type="PANTHER" id="PTHR30093:SF2">
    <property type="entry name" value="TYPE II SECRETION SYSTEM PROTEIN H"/>
    <property type="match status" value="1"/>
</dbReference>
<evidence type="ECO:0000256" key="1">
    <source>
        <dbReference type="SAM" id="Phobius"/>
    </source>
</evidence>
<dbReference type="NCBIfam" id="TIGR04294">
    <property type="entry name" value="pre_pil_HX9DG"/>
    <property type="match status" value="1"/>
</dbReference>
<accession>A0A6C2YQP6</accession>
<dbReference type="AlphaFoldDB" id="A0A6C2YQP6"/>
<evidence type="ECO:0000259" key="2">
    <source>
        <dbReference type="Pfam" id="PF07596"/>
    </source>
</evidence>
<dbReference type="NCBIfam" id="TIGR02532">
    <property type="entry name" value="IV_pilin_GFxxxE"/>
    <property type="match status" value="1"/>
</dbReference>
<dbReference type="Proteomes" id="UP000464378">
    <property type="component" value="Chromosome"/>
</dbReference>
<evidence type="ECO:0000313" key="4">
    <source>
        <dbReference type="Proteomes" id="UP000464378"/>
    </source>
</evidence>
<dbReference type="EMBL" id="LR586016">
    <property type="protein sequence ID" value="VIP03806.1"/>
    <property type="molecule type" value="Genomic_DNA"/>
</dbReference>
<dbReference type="InterPro" id="IPR012902">
    <property type="entry name" value="N_methyl_site"/>
</dbReference>
<dbReference type="RefSeq" id="WP_162658960.1">
    <property type="nucleotide sequence ID" value="NZ_LR593887.1"/>
</dbReference>
<dbReference type="EMBL" id="LR593887">
    <property type="protein sequence ID" value="VTS04979.1"/>
    <property type="molecule type" value="Genomic_DNA"/>
</dbReference>
<keyword evidence="4" id="KW-1185">Reference proteome</keyword>
<gene>
    <name evidence="3" type="ORF">GMBLW1_01540</name>
</gene>
<dbReference type="Pfam" id="PF07596">
    <property type="entry name" value="SBP_bac_10"/>
    <property type="match status" value="1"/>
</dbReference>
<dbReference type="Gene3D" id="3.30.700.10">
    <property type="entry name" value="Glycoprotein, Type 4 Pilin"/>
    <property type="match status" value="1"/>
</dbReference>
<dbReference type="InParanoid" id="A0A6C2YQP6"/>
<dbReference type="PROSITE" id="PS00409">
    <property type="entry name" value="PROKAR_NTER_METHYL"/>
    <property type="match status" value="1"/>
</dbReference>
<evidence type="ECO:0000313" key="3">
    <source>
        <dbReference type="EMBL" id="VIP03806.1"/>
    </source>
</evidence>
<dbReference type="PANTHER" id="PTHR30093">
    <property type="entry name" value="GENERAL SECRETION PATHWAY PROTEIN G"/>
    <property type="match status" value="1"/>
</dbReference>
<dbReference type="Pfam" id="PF07963">
    <property type="entry name" value="N_methyl"/>
    <property type="match status" value="1"/>
</dbReference>
<dbReference type="SUPFAM" id="SSF54523">
    <property type="entry name" value="Pili subunits"/>
    <property type="match status" value="1"/>
</dbReference>
<dbReference type="InterPro" id="IPR045584">
    <property type="entry name" value="Pilin-like"/>
</dbReference>
<dbReference type="KEGG" id="tim:GMBLW1_01540"/>
<sequence length="302" mass="32394">MRSRLSRTGFTLIELLVVIAIIAILIGLLLPAVQKVREAAARMQCSNHLKQMGLAFHGHHDALGALPTTRVDNRYTWMVQLLPYIEQDSLFRQWNLNAAFNSQNAAARETPIKIYYCPSRRTSASNNLSVDVMDGTTTAANGVTSDYAVTTGNPSTGAANDYWWPQASSLGGCNGAFWMSNNWAPGGSGFRKGAVFSDITDGLSNTVFAGDKHVTVGRLNDVNVGDGPAYNGDKGYSFRPLGGSSLIVRIPTATTRGFGSLHTGVCNFVLGDGSVRSIRNNIDGTTLGRLAARNDGEVLGDY</sequence>